<evidence type="ECO:0000256" key="3">
    <source>
        <dbReference type="ARBA" id="ARBA00023315"/>
    </source>
</evidence>
<dbReference type="EMBL" id="CP002959">
    <property type="protein sequence ID" value="AFM11591.1"/>
    <property type="molecule type" value="Genomic_DNA"/>
</dbReference>
<dbReference type="SUPFAM" id="SSF69593">
    <property type="entry name" value="Glycerol-3-phosphate (1)-acyltransferase"/>
    <property type="match status" value="1"/>
</dbReference>
<name>I4B2T4_TURPD</name>
<evidence type="ECO:0000259" key="4">
    <source>
        <dbReference type="SMART" id="SM00563"/>
    </source>
</evidence>
<keyword evidence="2" id="KW-0808">Transferase</keyword>
<keyword evidence="3 5" id="KW-0012">Acyltransferase</keyword>
<dbReference type="STRING" id="869212.Turpa_0942"/>
<dbReference type="Pfam" id="PF01553">
    <property type="entry name" value="Acyltransferase"/>
    <property type="match status" value="1"/>
</dbReference>
<evidence type="ECO:0000313" key="5">
    <source>
        <dbReference type="EMBL" id="AFM11591.1"/>
    </source>
</evidence>
<proteinExistence type="predicted"/>
<protein>
    <submittedName>
        <fullName evidence="5">Phospholipid/glycerol acyltransferase</fullName>
    </submittedName>
</protein>
<accession>I4B2T4</accession>
<dbReference type="HOGENOM" id="CLU_088175_0_0_12"/>
<dbReference type="OrthoDB" id="9803035at2"/>
<dbReference type="PANTHER" id="PTHR10434">
    <property type="entry name" value="1-ACYL-SN-GLYCEROL-3-PHOSPHATE ACYLTRANSFERASE"/>
    <property type="match status" value="1"/>
</dbReference>
<dbReference type="GO" id="GO:0003841">
    <property type="term" value="F:1-acylglycerol-3-phosphate O-acyltransferase activity"/>
    <property type="evidence" value="ECO:0007669"/>
    <property type="project" value="TreeGrafter"/>
</dbReference>
<evidence type="ECO:0000313" key="6">
    <source>
        <dbReference type="Proteomes" id="UP000006048"/>
    </source>
</evidence>
<dbReference type="Proteomes" id="UP000006048">
    <property type="component" value="Chromosome"/>
</dbReference>
<keyword evidence="6" id="KW-1185">Reference proteome</keyword>
<dbReference type="PATRIC" id="fig|869212.3.peg.917"/>
<feature type="domain" description="Phospholipid/glycerol acyltransferase" evidence="4">
    <location>
        <begin position="89"/>
        <end position="206"/>
    </location>
</feature>
<dbReference type="RefSeq" id="WP_014802109.1">
    <property type="nucleotide sequence ID" value="NC_018020.1"/>
</dbReference>
<dbReference type="GO" id="GO:0006654">
    <property type="term" value="P:phosphatidic acid biosynthetic process"/>
    <property type="evidence" value="ECO:0007669"/>
    <property type="project" value="TreeGrafter"/>
</dbReference>
<gene>
    <name evidence="5" type="ordered locus">Turpa_0942</name>
</gene>
<dbReference type="SMART" id="SM00563">
    <property type="entry name" value="PlsC"/>
    <property type="match status" value="1"/>
</dbReference>
<dbReference type="InterPro" id="IPR002123">
    <property type="entry name" value="Plipid/glycerol_acylTrfase"/>
</dbReference>
<organism evidence="5 6">
    <name type="scientific">Turneriella parva (strain ATCC BAA-1111 / DSM 21527 / NCTC 11395 / H)</name>
    <name type="common">Leptospira parva</name>
    <dbReference type="NCBI Taxonomy" id="869212"/>
    <lineage>
        <taxon>Bacteria</taxon>
        <taxon>Pseudomonadati</taxon>
        <taxon>Spirochaetota</taxon>
        <taxon>Spirochaetia</taxon>
        <taxon>Leptospirales</taxon>
        <taxon>Leptospiraceae</taxon>
        <taxon>Turneriella</taxon>
    </lineage>
</organism>
<dbReference type="CDD" id="cd07989">
    <property type="entry name" value="LPLAT_AGPAT-like"/>
    <property type="match status" value="1"/>
</dbReference>
<dbReference type="PANTHER" id="PTHR10434:SF40">
    <property type="entry name" value="1-ACYL-SN-GLYCEROL-3-PHOSPHATE ACYLTRANSFERASE"/>
    <property type="match status" value="1"/>
</dbReference>
<dbReference type="AlphaFoldDB" id="I4B2T4"/>
<comment type="pathway">
    <text evidence="1">Lipid metabolism.</text>
</comment>
<evidence type="ECO:0000256" key="2">
    <source>
        <dbReference type="ARBA" id="ARBA00022679"/>
    </source>
</evidence>
<dbReference type="KEGG" id="tpx:Turpa_0942"/>
<reference evidence="5 6" key="1">
    <citation type="submission" date="2012-06" db="EMBL/GenBank/DDBJ databases">
        <title>The complete chromosome of genome of Turneriella parva DSM 21527.</title>
        <authorList>
            <consortium name="US DOE Joint Genome Institute (JGI-PGF)"/>
            <person name="Lucas S."/>
            <person name="Han J."/>
            <person name="Lapidus A."/>
            <person name="Bruce D."/>
            <person name="Goodwin L."/>
            <person name="Pitluck S."/>
            <person name="Peters L."/>
            <person name="Kyrpides N."/>
            <person name="Mavromatis K."/>
            <person name="Ivanova N."/>
            <person name="Mikhailova N."/>
            <person name="Chertkov O."/>
            <person name="Detter J.C."/>
            <person name="Tapia R."/>
            <person name="Han C."/>
            <person name="Land M."/>
            <person name="Hauser L."/>
            <person name="Markowitz V."/>
            <person name="Cheng J.-F."/>
            <person name="Hugenholtz P."/>
            <person name="Woyke T."/>
            <person name="Wu D."/>
            <person name="Gronow S."/>
            <person name="Wellnitz S."/>
            <person name="Brambilla E."/>
            <person name="Klenk H.-P."/>
            <person name="Eisen J.A."/>
        </authorList>
    </citation>
    <scope>NUCLEOTIDE SEQUENCE [LARGE SCALE GENOMIC DNA]</scope>
    <source>
        <strain evidence="6">ATCC BAA-1111 / DSM 21527 / NCTC 11395 / H</strain>
    </source>
</reference>
<sequence length="259" mass="29633">MNLFQGDTYATPADQRTDWQDYALLRSRWWLYARFVGTVFKSRKLIEENRYGNDNWAETSLDVMRAIEAVGGRFEISGIDNLRKAEGPLVIIANHMSALETFVLPCIVTPIKPTTFVVKEKLMRGVFFGKIMKSRNPIVVGRENAREDMEIVLREGEKRLKGGLSVILFPEGTRQKSFVPENFNSLGTKLAKRAGVKVLPVALKTDFWSNGRILKGFGPLKRQRRIHIAFGEAIDVDKREKETHQKVVDFISQNFSRWA</sequence>
<evidence type="ECO:0000256" key="1">
    <source>
        <dbReference type="ARBA" id="ARBA00005189"/>
    </source>
</evidence>